<dbReference type="Gene3D" id="3.80.10.10">
    <property type="entry name" value="Ribonuclease Inhibitor"/>
    <property type="match status" value="1"/>
</dbReference>
<dbReference type="InterPro" id="IPR051848">
    <property type="entry name" value="PGIP"/>
</dbReference>
<keyword evidence="7" id="KW-0325">Glycoprotein</keyword>
<gene>
    <name evidence="8" type="ORF">CTI12_AA580640</name>
</gene>
<keyword evidence="9" id="KW-1185">Reference proteome</keyword>
<comment type="caution">
    <text evidence="8">The sequence shown here is derived from an EMBL/GenBank/DDBJ whole genome shotgun (WGS) entry which is preliminary data.</text>
</comment>
<accession>A0A2U1KP48</accession>
<evidence type="ECO:0000256" key="1">
    <source>
        <dbReference type="ARBA" id="ARBA00004196"/>
    </source>
</evidence>
<evidence type="ECO:0000313" key="8">
    <source>
        <dbReference type="EMBL" id="PWA38512.1"/>
    </source>
</evidence>
<keyword evidence="6" id="KW-0472">Membrane</keyword>
<dbReference type="OrthoDB" id="1431447at2759"/>
<keyword evidence="5" id="KW-0677">Repeat</keyword>
<evidence type="ECO:0000256" key="6">
    <source>
        <dbReference type="ARBA" id="ARBA00023136"/>
    </source>
</evidence>
<dbReference type="FunFam" id="3.80.10.10:FF:000041">
    <property type="entry name" value="LRR receptor-like serine/threonine-protein kinase ERECTA"/>
    <property type="match status" value="1"/>
</dbReference>
<sequence length="209" mass="24121">MLQSPILKELNLARTNLSWFKPTYLNVSSTLRLLNHKFTGLNGKWPYNILNLQHLEHLDLYGNSLNGLWPKINTTIPLKSLNLGLNFLSREIPKSVRHLRFLTYWNLFRCCLAGSLPKSIAKLHHLTHIDLAYNKLNGTIPFGLFSLPSLEVFNLHFNKFTGGLPPRVLSRSLKESRLYEYELDGNVNQDSFTHVKSLVLSTFHWLIIN</sequence>
<dbReference type="Proteomes" id="UP000245207">
    <property type="component" value="Unassembled WGS sequence"/>
</dbReference>
<dbReference type="SMART" id="SM00369">
    <property type="entry name" value="LRR_TYP"/>
    <property type="match status" value="2"/>
</dbReference>
<keyword evidence="3" id="KW-0433">Leucine-rich repeat</keyword>
<dbReference type="InterPro" id="IPR032675">
    <property type="entry name" value="LRR_dom_sf"/>
</dbReference>
<dbReference type="Pfam" id="PF00560">
    <property type="entry name" value="LRR_1"/>
    <property type="match status" value="3"/>
</dbReference>
<comment type="subcellular location">
    <subcellularLocation>
        <location evidence="1">Cell envelope</location>
    </subcellularLocation>
    <subcellularLocation>
        <location evidence="2">Membrane</location>
    </subcellularLocation>
</comment>
<dbReference type="GO" id="GO:0006952">
    <property type="term" value="P:defense response"/>
    <property type="evidence" value="ECO:0007669"/>
    <property type="project" value="UniProtKB-ARBA"/>
</dbReference>
<evidence type="ECO:0000256" key="5">
    <source>
        <dbReference type="ARBA" id="ARBA00022737"/>
    </source>
</evidence>
<evidence type="ECO:0000256" key="7">
    <source>
        <dbReference type="ARBA" id="ARBA00023180"/>
    </source>
</evidence>
<evidence type="ECO:0000256" key="2">
    <source>
        <dbReference type="ARBA" id="ARBA00004370"/>
    </source>
</evidence>
<name>A0A2U1KP48_ARTAN</name>
<dbReference type="GO" id="GO:0016020">
    <property type="term" value="C:membrane"/>
    <property type="evidence" value="ECO:0007669"/>
    <property type="project" value="UniProtKB-SubCell"/>
</dbReference>
<evidence type="ECO:0000313" key="9">
    <source>
        <dbReference type="Proteomes" id="UP000245207"/>
    </source>
</evidence>
<dbReference type="PANTHER" id="PTHR48059">
    <property type="entry name" value="POLYGALACTURONASE INHIBITOR 1"/>
    <property type="match status" value="1"/>
</dbReference>
<dbReference type="GO" id="GO:0051707">
    <property type="term" value="P:response to other organism"/>
    <property type="evidence" value="ECO:0007669"/>
    <property type="project" value="UniProtKB-ARBA"/>
</dbReference>
<evidence type="ECO:0000256" key="3">
    <source>
        <dbReference type="ARBA" id="ARBA00022614"/>
    </source>
</evidence>
<dbReference type="PANTHER" id="PTHR48059:SF30">
    <property type="entry name" value="OS06G0587000 PROTEIN"/>
    <property type="match status" value="1"/>
</dbReference>
<dbReference type="AlphaFoldDB" id="A0A2U1KP48"/>
<evidence type="ECO:0000256" key="4">
    <source>
        <dbReference type="ARBA" id="ARBA00022729"/>
    </source>
</evidence>
<organism evidence="8 9">
    <name type="scientific">Artemisia annua</name>
    <name type="common">Sweet wormwood</name>
    <dbReference type="NCBI Taxonomy" id="35608"/>
    <lineage>
        <taxon>Eukaryota</taxon>
        <taxon>Viridiplantae</taxon>
        <taxon>Streptophyta</taxon>
        <taxon>Embryophyta</taxon>
        <taxon>Tracheophyta</taxon>
        <taxon>Spermatophyta</taxon>
        <taxon>Magnoliopsida</taxon>
        <taxon>eudicotyledons</taxon>
        <taxon>Gunneridae</taxon>
        <taxon>Pentapetalae</taxon>
        <taxon>asterids</taxon>
        <taxon>campanulids</taxon>
        <taxon>Asterales</taxon>
        <taxon>Asteraceae</taxon>
        <taxon>Asteroideae</taxon>
        <taxon>Anthemideae</taxon>
        <taxon>Artemisiinae</taxon>
        <taxon>Artemisia</taxon>
    </lineage>
</organism>
<dbReference type="InterPro" id="IPR001611">
    <property type="entry name" value="Leu-rich_rpt"/>
</dbReference>
<keyword evidence="4" id="KW-0732">Signal</keyword>
<dbReference type="InterPro" id="IPR003591">
    <property type="entry name" value="Leu-rich_rpt_typical-subtyp"/>
</dbReference>
<dbReference type="STRING" id="35608.A0A2U1KP48"/>
<protein>
    <submittedName>
        <fullName evidence="8">Leucine-rich repeat-containing protein</fullName>
    </submittedName>
</protein>
<dbReference type="SUPFAM" id="SSF52058">
    <property type="entry name" value="L domain-like"/>
    <property type="match status" value="1"/>
</dbReference>
<dbReference type="EMBL" id="PKPP01015549">
    <property type="protein sequence ID" value="PWA38512.1"/>
    <property type="molecule type" value="Genomic_DNA"/>
</dbReference>
<reference evidence="8 9" key="1">
    <citation type="journal article" date="2018" name="Mol. Plant">
        <title>The genome of Artemisia annua provides insight into the evolution of Asteraceae family and artemisinin biosynthesis.</title>
        <authorList>
            <person name="Shen Q."/>
            <person name="Zhang L."/>
            <person name="Liao Z."/>
            <person name="Wang S."/>
            <person name="Yan T."/>
            <person name="Shi P."/>
            <person name="Liu M."/>
            <person name="Fu X."/>
            <person name="Pan Q."/>
            <person name="Wang Y."/>
            <person name="Lv Z."/>
            <person name="Lu X."/>
            <person name="Zhang F."/>
            <person name="Jiang W."/>
            <person name="Ma Y."/>
            <person name="Chen M."/>
            <person name="Hao X."/>
            <person name="Li L."/>
            <person name="Tang Y."/>
            <person name="Lv G."/>
            <person name="Zhou Y."/>
            <person name="Sun X."/>
            <person name="Brodelius P.E."/>
            <person name="Rose J.K.C."/>
            <person name="Tang K."/>
        </authorList>
    </citation>
    <scope>NUCLEOTIDE SEQUENCE [LARGE SCALE GENOMIC DNA]</scope>
    <source>
        <strain evidence="9">cv. Huhao1</strain>
        <tissue evidence="8">Leaf</tissue>
    </source>
</reference>
<proteinExistence type="predicted"/>